<keyword evidence="3" id="KW-1185">Reference proteome</keyword>
<keyword evidence="1" id="KW-1133">Transmembrane helix</keyword>
<reference evidence="2" key="1">
    <citation type="submission" date="2019-05" db="EMBL/GenBank/DDBJ databases">
        <title>Whole genome sequencing of Pseudanabaena catenata USMAC16.</title>
        <authorList>
            <person name="Khan Z."/>
            <person name="Omar W.M."/>
            <person name="Convey P."/>
            <person name="Merican F."/>
            <person name="Najimudin N."/>
        </authorList>
    </citation>
    <scope>NUCLEOTIDE SEQUENCE</scope>
    <source>
        <strain evidence="2">USMAC16</strain>
    </source>
</reference>
<dbReference type="Proteomes" id="UP001152872">
    <property type="component" value="Unassembled WGS sequence"/>
</dbReference>
<dbReference type="RefSeq" id="WP_009629475.1">
    <property type="nucleotide sequence ID" value="NZ_VBTY01000313.1"/>
</dbReference>
<protein>
    <submittedName>
        <fullName evidence="2">Uncharacterized protein</fullName>
    </submittedName>
</protein>
<keyword evidence="1" id="KW-0812">Transmembrane</keyword>
<feature type="non-terminal residue" evidence="2">
    <location>
        <position position="1"/>
    </location>
</feature>
<organism evidence="2 3">
    <name type="scientific">Pseudanabaena catenata USMAC16</name>
    <dbReference type="NCBI Taxonomy" id="1855837"/>
    <lineage>
        <taxon>Bacteria</taxon>
        <taxon>Bacillati</taxon>
        <taxon>Cyanobacteriota</taxon>
        <taxon>Cyanophyceae</taxon>
        <taxon>Pseudanabaenales</taxon>
        <taxon>Pseudanabaenaceae</taxon>
        <taxon>Pseudanabaena</taxon>
    </lineage>
</organism>
<evidence type="ECO:0000313" key="3">
    <source>
        <dbReference type="Proteomes" id="UP001152872"/>
    </source>
</evidence>
<proteinExistence type="predicted"/>
<sequence length="77" mass="8967">QDFRYLSGAGFKSSFFFWCHLLGRVNLFLFYPSFLLSIYTQCLIEMLPLLLLSFGLGLEVMKHLFYVLTHVQLAVVL</sequence>
<evidence type="ECO:0000313" key="2">
    <source>
        <dbReference type="EMBL" id="MDG3497257.1"/>
    </source>
</evidence>
<accession>A0A9X4MDR6</accession>
<evidence type="ECO:0000256" key="1">
    <source>
        <dbReference type="SAM" id="Phobius"/>
    </source>
</evidence>
<comment type="caution">
    <text evidence="2">The sequence shown here is derived from an EMBL/GenBank/DDBJ whole genome shotgun (WGS) entry which is preliminary data.</text>
</comment>
<feature type="transmembrane region" description="Helical" evidence="1">
    <location>
        <begin position="46"/>
        <end position="68"/>
    </location>
</feature>
<dbReference type="AlphaFoldDB" id="A0A9X4MDR6"/>
<dbReference type="EMBL" id="VBTY01000313">
    <property type="protein sequence ID" value="MDG3497257.1"/>
    <property type="molecule type" value="Genomic_DNA"/>
</dbReference>
<feature type="transmembrane region" description="Helical" evidence="1">
    <location>
        <begin position="15"/>
        <end position="39"/>
    </location>
</feature>
<keyword evidence="1" id="KW-0472">Membrane</keyword>
<name>A0A9X4MDR6_9CYAN</name>
<gene>
    <name evidence="2" type="ORF">FEV09_22225</name>
</gene>